<dbReference type="InterPro" id="IPR013517">
    <property type="entry name" value="FG-GAP"/>
</dbReference>
<dbReference type="GO" id="GO:0004622">
    <property type="term" value="F:phosphatidylcholine lysophospholipase activity"/>
    <property type="evidence" value="ECO:0007669"/>
    <property type="project" value="TreeGrafter"/>
</dbReference>
<dbReference type="InterPro" id="IPR028994">
    <property type="entry name" value="Integrin_alpha_N"/>
</dbReference>
<organism evidence="5 6">
    <name type="scientific">Fusarium albosuccineum</name>
    <dbReference type="NCBI Taxonomy" id="1237068"/>
    <lineage>
        <taxon>Eukaryota</taxon>
        <taxon>Fungi</taxon>
        <taxon>Dikarya</taxon>
        <taxon>Ascomycota</taxon>
        <taxon>Pezizomycotina</taxon>
        <taxon>Sordariomycetes</taxon>
        <taxon>Hypocreomycetidae</taxon>
        <taxon>Hypocreales</taxon>
        <taxon>Nectriaceae</taxon>
        <taxon>Fusarium</taxon>
        <taxon>Fusarium decemcellulare species complex</taxon>
    </lineage>
</organism>
<sequence length="1432" mass="156633">MAGLAKALCVIASVGSLLSHPVSALPSPITESYDDFLDVNSSHPFAKYGLGNHQKRAGDYELRILSFGASIMSGTGSSTGDGSRRPLRDALRLDGWDVNMVGSKCTGKMKDCNHEANPGDIVTAAHERLAKSLGYKANIMLINLGTNDGNQNIAISEIGNRMENILNDVWAADGMSKTCVLLSTLLPTTNKDGAANRPTINSQYRALVDKKAGEGKCIYMADMQPNGQDWLDLGTDFLEGENPKVHPNDKGHEMMAAIWYKWINKAISDGKIVEPGDFDAGDAYCDKFEGSGQDAGGRTQRGSGYEDGKYSHNSEGMGIILTRDSEWDRDQWKFARLFSPQYDDVVLWVDNDDESEIVFAALKNSGDGKGVFTSIDDMHGAMYCDSGKGVFFIDMNADGLDDFVCIDSKGNAYLAVNKGDGSRSGNKPPSFKYMGKIKDTETNDRKRVVLADIDGDGRGDYGVIVDSSTVRFWRNGWVEDAPKYWQSLGVIWSSTFGDIEAIRFEDVNGDGRDDFLWMSNDRGAVQTWTNSRSCRKGIEGNGLNVAWRQGNLRGQAGLTHLGVKDLADGDTSLRKRIHFARIYGTKTAFGNMYRQDYVYLKHSKVDGKHRFQMHAWKNTGTGGTKIRVDGNKYCNMMGHEDGSVDYVWNYQGGVMEMWASRGKKSITNNDPDGWWDYQGTIFTPPKEIHRKDLHLADWDDDGDCDIIWNDPDNNNAVRVWLNNFPKTGKWDWTYLSDPAPGVSCSERRGIGPNDLAVRFADITGNNRADYLCIKPDGHVSAFLHQDDGSWKDAGQVKFAEGHDRANLRWADVDGDGREDLLWIEKFSGDTFVAYNGGPGDREAGGGSSWYWRKQDKIAYHGLAAGSCLFYADLDGNGRADEHYVLESFNNIAETSLSPDCGNPDVTGDDSDMANNLPEVPATDDSYCTAGTGDGNLEDLCEYVCQYNFCKSPCTCTSTGPIKTAPEPSAPGGSSANGDPAVDSLCQWACARSFCPSKACKSSEDVEETCEADPQNAESWEASGAASLLDNYIQAYGNDDWLRGMDVLYNLGSGQSNLNCDDVSSNSCVAPQGSCASWQSPAFWYVRNMVSRINSHFRYAHEKLQDESIRNLGLVDQMIIDFKMDPPDTDALKAVFATISGLAGLSSLVTKRGSQGAADIFTLIGGLFATINAQTSSDADDLDKFAAKAKVYVGDILKDSNKQLESTLPAFFGNGDLESIRVLYSKLVDSGIVKPSTRISDVSRVLDGGGMIVPVTESAIANAFESGIKDTIAGILGGMLASLHYMVVQPASGSVEVCNMRKACAKVGDSYLYLVRRKKNVKKSETIPDKAITALEETYGINLAEMLENVKACNNRQISDDDRTTIYIGGNRYPDCYFTLAFVSSGGFDYPISAISNPEGIPSWVTSGDDIWNDPREDFCKLEANSGLAICDR</sequence>
<evidence type="ECO:0000313" key="5">
    <source>
        <dbReference type="EMBL" id="KAF4469925.1"/>
    </source>
</evidence>
<dbReference type="PANTHER" id="PTHR30383:SF31">
    <property type="entry name" value="SGNH HYDROLASE-TYPE ESTERASE DOMAIN-CONTAINING PROTEIN-RELATED"/>
    <property type="match status" value="1"/>
</dbReference>
<dbReference type="InterPro" id="IPR036514">
    <property type="entry name" value="SGNH_hydro_sf"/>
</dbReference>
<dbReference type="Pfam" id="PF13517">
    <property type="entry name" value="FG-GAP_3"/>
    <property type="match status" value="2"/>
</dbReference>
<keyword evidence="6" id="KW-1185">Reference proteome</keyword>
<accession>A0A8H4LK93</accession>
<evidence type="ECO:0000259" key="4">
    <source>
        <dbReference type="Pfam" id="PF13472"/>
    </source>
</evidence>
<reference evidence="5 6" key="1">
    <citation type="submission" date="2020-01" db="EMBL/GenBank/DDBJ databases">
        <title>Identification and distribution of gene clusters putatively required for synthesis of sphingolipid metabolism inhibitors in phylogenetically diverse species of the filamentous fungus Fusarium.</title>
        <authorList>
            <person name="Kim H.-S."/>
            <person name="Busman M."/>
            <person name="Brown D.W."/>
            <person name="Divon H."/>
            <person name="Uhlig S."/>
            <person name="Proctor R.H."/>
        </authorList>
    </citation>
    <scope>NUCLEOTIDE SEQUENCE [LARGE SCALE GENOMIC DNA]</scope>
    <source>
        <strain evidence="5 6">NRRL 20459</strain>
    </source>
</reference>
<proteinExistence type="predicted"/>
<dbReference type="SUPFAM" id="SSF69318">
    <property type="entry name" value="Integrin alpha N-terminal domain"/>
    <property type="match status" value="2"/>
</dbReference>
<evidence type="ECO:0000313" key="6">
    <source>
        <dbReference type="Proteomes" id="UP000554235"/>
    </source>
</evidence>
<feature type="region of interest" description="Disordered" evidence="2">
    <location>
        <begin position="289"/>
        <end position="308"/>
    </location>
</feature>
<dbReference type="Pfam" id="PF13472">
    <property type="entry name" value="Lipase_GDSL_2"/>
    <property type="match status" value="1"/>
</dbReference>
<evidence type="ECO:0000256" key="3">
    <source>
        <dbReference type="SAM" id="SignalP"/>
    </source>
</evidence>
<dbReference type="SUPFAM" id="SSF52266">
    <property type="entry name" value="SGNH hydrolase"/>
    <property type="match status" value="1"/>
</dbReference>
<dbReference type="Gene3D" id="3.40.50.1110">
    <property type="entry name" value="SGNH hydrolase"/>
    <property type="match status" value="1"/>
</dbReference>
<keyword evidence="1 3" id="KW-0732">Signal</keyword>
<name>A0A8H4LK93_9HYPO</name>
<feature type="domain" description="SGNH hydrolase-type esterase" evidence="4">
    <location>
        <begin position="67"/>
        <end position="253"/>
    </location>
</feature>
<evidence type="ECO:0000256" key="2">
    <source>
        <dbReference type="SAM" id="MobiDB-lite"/>
    </source>
</evidence>
<gene>
    <name evidence="5" type="ORF">FALBO_3174</name>
</gene>
<comment type="caution">
    <text evidence="5">The sequence shown here is derived from an EMBL/GenBank/DDBJ whole genome shotgun (WGS) entry which is preliminary data.</text>
</comment>
<dbReference type="OrthoDB" id="3915838at2759"/>
<protein>
    <submittedName>
        <fullName evidence="5">Fg-gap repeat domain-containing</fullName>
    </submittedName>
</protein>
<evidence type="ECO:0000256" key="1">
    <source>
        <dbReference type="ARBA" id="ARBA00022729"/>
    </source>
</evidence>
<feature type="signal peptide" evidence="3">
    <location>
        <begin position="1"/>
        <end position="24"/>
    </location>
</feature>
<feature type="chain" id="PRO_5034558571" evidence="3">
    <location>
        <begin position="25"/>
        <end position="1432"/>
    </location>
</feature>
<dbReference type="EMBL" id="JAADYS010000419">
    <property type="protein sequence ID" value="KAF4469925.1"/>
    <property type="molecule type" value="Genomic_DNA"/>
</dbReference>
<dbReference type="InterPro" id="IPR013830">
    <property type="entry name" value="SGNH_hydro"/>
</dbReference>
<dbReference type="PANTHER" id="PTHR30383">
    <property type="entry name" value="THIOESTERASE 1/PROTEASE 1/LYSOPHOSPHOLIPASE L1"/>
    <property type="match status" value="1"/>
</dbReference>
<dbReference type="InterPro" id="IPR051532">
    <property type="entry name" value="Ester_Hydrolysis_Enzymes"/>
</dbReference>
<dbReference type="Proteomes" id="UP000554235">
    <property type="component" value="Unassembled WGS sequence"/>
</dbReference>